<sequence length="383" mass="42150">MAARQDRPSLPSPPPPSAPAHHGRGFSFSGKSDKSHRSNGSGNKYSETHEEKIRRSLQTKADPTLAMNEAQPAVVALEKSNLVSLREIQHKDQFGNIITDPDRSNPTRPRLERPLDTIRSFEAAIDGSYSNRRMSYITDAPTNSRPGSYYGGHGGYGANNYSDAYNGRAGNSRPESYVDYSGSNGYNNGYNGYNNGHYPYNQHGQRASRPRHSHHMNSEYGNRGSGQYFYPNPAYQQSNDNVTAGSGSANTDQWGNSTDPSSVNSSFDRLQQQQQQQQAQSVHQKQDLQRPTETYGFNGFGANPQIDSFQANQPPPPPAHRQSLNMNGSSNQGLPPVPPSKDVNVAAPNKQASLRKPVNSSSTAPASSSKRTSWFKRRFSKND</sequence>
<evidence type="ECO:0000256" key="1">
    <source>
        <dbReference type="SAM" id="MobiDB-lite"/>
    </source>
</evidence>
<feature type="compositionally biased region" description="Low complexity" evidence="1">
    <location>
        <begin position="193"/>
        <end position="204"/>
    </location>
</feature>
<dbReference type="PANTHER" id="PTHR28186">
    <property type="entry name" value="MEIOTICALLY UP-REGULATED GENE 9 PROTEIN"/>
    <property type="match status" value="1"/>
</dbReference>
<evidence type="ECO:0000313" key="3">
    <source>
        <dbReference type="Proteomes" id="UP000054383"/>
    </source>
</evidence>
<evidence type="ECO:0000313" key="2">
    <source>
        <dbReference type="EMBL" id="CRG88252.1"/>
    </source>
</evidence>
<dbReference type="Proteomes" id="UP000054383">
    <property type="component" value="Unassembled WGS sequence"/>
</dbReference>
<proteinExistence type="predicted"/>
<organism evidence="2 3">
    <name type="scientific">Talaromyces islandicus</name>
    <name type="common">Penicillium islandicum</name>
    <dbReference type="NCBI Taxonomy" id="28573"/>
    <lineage>
        <taxon>Eukaryota</taxon>
        <taxon>Fungi</taxon>
        <taxon>Dikarya</taxon>
        <taxon>Ascomycota</taxon>
        <taxon>Pezizomycotina</taxon>
        <taxon>Eurotiomycetes</taxon>
        <taxon>Eurotiomycetidae</taxon>
        <taxon>Eurotiales</taxon>
        <taxon>Trichocomaceae</taxon>
        <taxon>Talaromyces</taxon>
        <taxon>Talaromyces sect. Islandici</taxon>
    </lineage>
</organism>
<protein>
    <submittedName>
        <fullName evidence="2">Uncharacterized protein</fullName>
    </submittedName>
</protein>
<feature type="region of interest" description="Disordered" evidence="1">
    <location>
        <begin position="1"/>
        <end position="66"/>
    </location>
</feature>
<dbReference type="EMBL" id="CVMT01000004">
    <property type="protein sequence ID" value="CRG88252.1"/>
    <property type="molecule type" value="Genomic_DNA"/>
</dbReference>
<dbReference type="InterPro" id="IPR018809">
    <property type="entry name" value="DUF2406"/>
</dbReference>
<reference evidence="2 3" key="1">
    <citation type="submission" date="2015-04" db="EMBL/GenBank/DDBJ databases">
        <authorList>
            <person name="Syromyatnikov M.Y."/>
            <person name="Popov V.N."/>
        </authorList>
    </citation>
    <scope>NUCLEOTIDE SEQUENCE [LARGE SCALE GENOMIC DNA]</scope>
    <source>
        <strain evidence="2">WF-38-12</strain>
    </source>
</reference>
<dbReference type="OMA" id="RFPQDSY"/>
<feature type="compositionally biased region" description="Polar residues" evidence="1">
    <location>
        <begin position="322"/>
        <end position="333"/>
    </location>
</feature>
<feature type="compositionally biased region" description="Low complexity" evidence="1">
    <location>
        <begin position="360"/>
        <end position="372"/>
    </location>
</feature>
<dbReference type="OrthoDB" id="5330253at2759"/>
<dbReference type="AlphaFoldDB" id="A0A0U1LYQ9"/>
<gene>
    <name evidence="2" type="ORF">PISL3812_05280</name>
</gene>
<feature type="compositionally biased region" description="Polar residues" evidence="1">
    <location>
        <begin position="234"/>
        <end position="270"/>
    </location>
</feature>
<dbReference type="Pfam" id="PF10295">
    <property type="entry name" value="DUF2406"/>
    <property type="match status" value="1"/>
</dbReference>
<keyword evidence="3" id="KW-1185">Reference proteome</keyword>
<dbReference type="PANTHER" id="PTHR28186:SF1">
    <property type="entry name" value="MEIOTICALLY UP-REGULATED GENE 9 PROTEIN"/>
    <property type="match status" value="1"/>
</dbReference>
<feature type="compositionally biased region" description="Low complexity" evidence="1">
    <location>
        <begin position="271"/>
        <end position="283"/>
    </location>
</feature>
<accession>A0A0U1LYQ9</accession>
<feature type="compositionally biased region" description="Basic residues" evidence="1">
    <location>
        <begin position="206"/>
        <end position="215"/>
    </location>
</feature>
<feature type="region of interest" description="Disordered" evidence="1">
    <location>
        <begin position="193"/>
        <end position="383"/>
    </location>
</feature>
<feature type="compositionally biased region" description="Basic residues" evidence="1">
    <location>
        <begin position="373"/>
        <end position="383"/>
    </location>
</feature>
<name>A0A0U1LYQ9_TALIS</name>